<dbReference type="InterPro" id="IPR000805">
    <property type="entry name" value="Glyco_hydro_26"/>
</dbReference>
<protein>
    <submittedName>
        <fullName evidence="6 7">Beta-mannosidase</fullName>
        <ecNumber evidence="7">3.2.1.78</ecNumber>
    </submittedName>
</protein>
<evidence type="ECO:0000313" key="6">
    <source>
        <dbReference type="EMBL" id="KAB7461468.1"/>
    </source>
</evidence>
<dbReference type="Pfam" id="PF02156">
    <property type="entry name" value="Glyco_hydro_26"/>
    <property type="match status" value="1"/>
</dbReference>
<proteinExistence type="inferred from homology"/>
<dbReference type="RefSeq" id="WP_129880020.1">
    <property type="nucleotide sequence ID" value="NZ_CACRSP010000006.1"/>
</dbReference>
<accession>A0A6N2TNK4</accession>
<dbReference type="GO" id="GO:0016985">
    <property type="term" value="F:mannan endo-1,4-beta-mannosidase activity"/>
    <property type="evidence" value="ECO:0007669"/>
    <property type="project" value="UniProtKB-EC"/>
</dbReference>
<reference evidence="7" key="2">
    <citation type="submission" date="2019-11" db="EMBL/GenBank/DDBJ databases">
        <authorList>
            <person name="Feng L."/>
        </authorList>
    </citation>
    <scope>NUCLEOTIDE SEQUENCE</scope>
    <source>
        <strain evidence="7">BdentiumLFYP24</strain>
    </source>
</reference>
<feature type="active site" description="Proton donor" evidence="4">
    <location>
        <position position="172"/>
    </location>
</feature>
<dbReference type="SUPFAM" id="SSF51445">
    <property type="entry name" value="(Trans)glycosidases"/>
    <property type="match status" value="1"/>
</dbReference>
<dbReference type="GO" id="GO:0006080">
    <property type="term" value="P:substituted mannan metabolic process"/>
    <property type="evidence" value="ECO:0007669"/>
    <property type="project" value="InterPro"/>
</dbReference>
<comment type="similarity">
    <text evidence="1 4">Belongs to the glycosyl hydrolase 26 family.</text>
</comment>
<dbReference type="AlphaFoldDB" id="A0A6N2TNK4"/>
<evidence type="ECO:0000256" key="3">
    <source>
        <dbReference type="ARBA" id="ARBA00023295"/>
    </source>
</evidence>
<keyword evidence="2 4" id="KW-0378">Hydrolase</keyword>
<feature type="active site" description="Nucleophile" evidence="4">
    <location>
        <position position="299"/>
    </location>
</feature>
<evidence type="ECO:0000313" key="8">
    <source>
        <dbReference type="Proteomes" id="UP000429211"/>
    </source>
</evidence>
<reference evidence="6 8" key="1">
    <citation type="journal article" date="2019" name="Nat. Med.">
        <title>A library of human gut bacterial isolates paired with longitudinal multiomics data enables mechanistic microbiome research.</title>
        <authorList>
            <person name="Poyet M."/>
            <person name="Groussin M."/>
            <person name="Gibbons S.M."/>
            <person name="Avila-Pacheco J."/>
            <person name="Jiang X."/>
            <person name="Kearney S.M."/>
            <person name="Perrotta A.R."/>
            <person name="Berdy B."/>
            <person name="Zhao S."/>
            <person name="Lieberman T.D."/>
            <person name="Swanson P.K."/>
            <person name="Smith M."/>
            <person name="Roesemann S."/>
            <person name="Alexander J.E."/>
            <person name="Rich S.A."/>
            <person name="Livny J."/>
            <person name="Vlamakis H."/>
            <person name="Clish C."/>
            <person name="Bullock K."/>
            <person name="Deik A."/>
            <person name="Scott J."/>
            <person name="Pierce K.A."/>
            <person name="Xavier R.J."/>
            <person name="Alm E.J."/>
        </authorList>
    </citation>
    <scope>NUCLEOTIDE SEQUENCE [LARGE SCALE GENOMIC DNA]</scope>
    <source>
        <strain evidence="6 8">BIOML-A2</strain>
    </source>
</reference>
<dbReference type="EMBL" id="CACRSP010000006">
    <property type="protein sequence ID" value="VYT07410.1"/>
    <property type="molecule type" value="Genomic_DNA"/>
</dbReference>
<dbReference type="InterPro" id="IPR022790">
    <property type="entry name" value="GH26_dom"/>
</dbReference>
<dbReference type="Gene3D" id="3.20.20.80">
    <property type="entry name" value="Glycosidases"/>
    <property type="match status" value="1"/>
</dbReference>
<evidence type="ECO:0000313" key="7">
    <source>
        <dbReference type="EMBL" id="VYT07410.1"/>
    </source>
</evidence>
<feature type="domain" description="GH26" evidence="5">
    <location>
        <begin position="19"/>
        <end position="400"/>
    </location>
</feature>
<name>A0A6N2TNK4_9BIFI</name>
<keyword evidence="3 4" id="KW-0326">Glycosidase</keyword>
<dbReference type="InterPro" id="IPR017853">
    <property type="entry name" value="GH"/>
</dbReference>
<gene>
    <name evidence="7" type="primary">manA_2</name>
    <name evidence="7" type="ORF">BDLFYP24_02085</name>
    <name evidence="6" type="ORF">GBB04_05165</name>
</gene>
<dbReference type="EMBL" id="WDPD01000004">
    <property type="protein sequence ID" value="KAB7461468.1"/>
    <property type="molecule type" value="Genomic_DNA"/>
</dbReference>
<dbReference type="PANTHER" id="PTHR40079:SF4">
    <property type="entry name" value="GH26 DOMAIN-CONTAINING PROTEIN-RELATED"/>
    <property type="match status" value="1"/>
</dbReference>
<sequence>MAEEGTIMKSKPVDDDLNAKTRALFDALHRATGEFAMFGHQNETSNVIGEHTDSDVHAVTGSYPAVWGNDLGGVELDRNRNLDGFGAEAIRNEMLRAFNMGAVNTLSWHSANPLTLGGYGHNMAEGTVKAVLPGGEAHEKFLGWLDRIAAALTTVTDTNGEPIPIVFRPFHEHTGDWFWWCTGSPARPTDTTPEQFVELWRMTIEYLRDVKHVHNVLYAYSPDRSRIDMSTPESLETGYLYAYPGDDYVDVLGFDDYWDIAPAEKSAEDPQARHADLIAMLTLVGRLGKERGKLAAATEVGSPGIFADSYVCDSHDLAIIGANDDTAAEDGSALSDSPWTKYLLAAALANEYARRALWYLPWRNDPDAAGTGAYGTPVAGSRYADDFRRFVRHDFMRLADALPPLYR</sequence>
<dbReference type="Proteomes" id="UP000429211">
    <property type="component" value="Unassembled WGS sequence"/>
</dbReference>
<dbReference type="EC" id="3.2.1.78" evidence="7"/>
<evidence type="ECO:0000256" key="1">
    <source>
        <dbReference type="ARBA" id="ARBA00007754"/>
    </source>
</evidence>
<evidence type="ECO:0000259" key="5">
    <source>
        <dbReference type="PROSITE" id="PS51764"/>
    </source>
</evidence>
<dbReference type="PROSITE" id="PS51764">
    <property type="entry name" value="GH26"/>
    <property type="match status" value="1"/>
</dbReference>
<evidence type="ECO:0000256" key="4">
    <source>
        <dbReference type="PROSITE-ProRule" id="PRU01100"/>
    </source>
</evidence>
<dbReference type="PANTHER" id="PTHR40079">
    <property type="entry name" value="MANNAN ENDO-1,4-BETA-MANNOSIDASE E-RELATED"/>
    <property type="match status" value="1"/>
</dbReference>
<dbReference type="PRINTS" id="PR00739">
    <property type="entry name" value="GLHYDRLASE26"/>
</dbReference>
<evidence type="ECO:0000256" key="2">
    <source>
        <dbReference type="ARBA" id="ARBA00022801"/>
    </source>
</evidence>
<organism evidence="7">
    <name type="scientific">Bifidobacterium dentium</name>
    <dbReference type="NCBI Taxonomy" id="1689"/>
    <lineage>
        <taxon>Bacteria</taxon>
        <taxon>Bacillati</taxon>
        <taxon>Actinomycetota</taxon>
        <taxon>Actinomycetes</taxon>
        <taxon>Bifidobacteriales</taxon>
        <taxon>Bifidobacteriaceae</taxon>
        <taxon>Bifidobacterium</taxon>
    </lineage>
</organism>